<dbReference type="AlphaFoldDB" id="A0A151ARJ7"/>
<evidence type="ECO:0000256" key="1">
    <source>
        <dbReference type="SAM" id="MobiDB-lite"/>
    </source>
</evidence>
<feature type="region of interest" description="Disordered" evidence="1">
    <location>
        <begin position="1"/>
        <end position="21"/>
    </location>
</feature>
<protein>
    <submittedName>
        <fullName evidence="2">Uncharacterized protein</fullName>
    </submittedName>
</protein>
<dbReference type="Proteomes" id="UP000075374">
    <property type="component" value="Unassembled WGS sequence"/>
</dbReference>
<feature type="compositionally biased region" description="Basic and acidic residues" evidence="1">
    <location>
        <begin position="1"/>
        <end position="20"/>
    </location>
</feature>
<name>A0A151ARJ7_9CLOT</name>
<organism evidence="2 3">
    <name type="scientific">Clostridium colicanis DSM 13634</name>
    <dbReference type="NCBI Taxonomy" id="1121305"/>
    <lineage>
        <taxon>Bacteria</taxon>
        <taxon>Bacillati</taxon>
        <taxon>Bacillota</taxon>
        <taxon>Clostridia</taxon>
        <taxon>Eubacteriales</taxon>
        <taxon>Clostridiaceae</taxon>
        <taxon>Clostridium</taxon>
    </lineage>
</organism>
<dbReference type="PATRIC" id="fig|1121305.3.peg.211"/>
<dbReference type="STRING" id="1121305.CLCOL_02120"/>
<gene>
    <name evidence="2" type="ORF">CLCOL_02120</name>
</gene>
<comment type="caution">
    <text evidence="2">The sequence shown here is derived from an EMBL/GenBank/DDBJ whole genome shotgun (WGS) entry which is preliminary data.</text>
</comment>
<evidence type="ECO:0000313" key="3">
    <source>
        <dbReference type="Proteomes" id="UP000075374"/>
    </source>
</evidence>
<dbReference type="EMBL" id="LTBB01000001">
    <property type="protein sequence ID" value="KYH30268.1"/>
    <property type="molecule type" value="Genomic_DNA"/>
</dbReference>
<dbReference type="RefSeq" id="WP_061857152.1">
    <property type="nucleotide sequence ID" value="NZ_LTBB01000001.1"/>
</dbReference>
<accession>A0A151ARJ7</accession>
<reference evidence="2 3" key="1">
    <citation type="submission" date="2016-02" db="EMBL/GenBank/DDBJ databases">
        <title>Genome sequence of Clostridium colicanis DSM 13634.</title>
        <authorList>
            <person name="Poehlein A."/>
            <person name="Daniel R."/>
        </authorList>
    </citation>
    <scope>NUCLEOTIDE SEQUENCE [LARGE SCALE GENOMIC DNA]</scope>
    <source>
        <strain evidence="2 3">DSM 13634</strain>
    </source>
</reference>
<evidence type="ECO:0000313" key="2">
    <source>
        <dbReference type="EMBL" id="KYH30268.1"/>
    </source>
</evidence>
<keyword evidence="3" id="KW-1185">Reference proteome</keyword>
<proteinExistence type="predicted"/>
<sequence>MDFSTDDRLDKTNKAKEEKINSNMDMDMEYDMVPMPMYMQDMAPGMIPPCMQGMMGMSQGNQGLYPMVGMIPHEMHNMMMPYGMMGMMYPNMYGMMPHMYEENLHGMNMMGMEDKDCHDEKDEFDNFDKKTRDYDTDDINKILMKIERYNPGIFAFLRRCGMSYPMAKRYIRRIVRLTLMYYED</sequence>